<keyword evidence="2" id="KW-0812">Transmembrane</keyword>
<comment type="caution">
    <text evidence="3">The sequence shown here is derived from an EMBL/GenBank/DDBJ whole genome shotgun (WGS) entry which is preliminary data.</text>
</comment>
<keyword evidence="2" id="KW-1133">Transmembrane helix</keyword>
<proteinExistence type="predicted"/>
<dbReference type="Proteomes" id="UP001165090">
    <property type="component" value="Unassembled WGS sequence"/>
</dbReference>
<organism evidence="3 4">
    <name type="scientific">Volvox africanus</name>
    <dbReference type="NCBI Taxonomy" id="51714"/>
    <lineage>
        <taxon>Eukaryota</taxon>
        <taxon>Viridiplantae</taxon>
        <taxon>Chlorophyta</taxon>
        <taxon>core chlorophytes</taxon>
        <taxon>Chlorophyceae</taxon>
        <taxon>CS clade</taxon>
        <taxon>Chlamydomonadales</taxon>
        <taxon>Volvocaceae</taxon>
        <taxon>Volvox</taxon>
    </lineage>
</organism>
<feature type="region of interest" description="Disordered" evidence="1">
    <location>
        <begin position="156"/>
        <end position="179"/>
    </location>
</feature>
<reference evidence="3 4" key="1">
    <citation type="journal article" date="2023" name="IScience">
        <title>Expanded male sex-determining region conserved during the evolution of homothallism in the green alga Volvox.</title>
        <authorList>
            <person name="Yamamoto K."/>
            <person name="Matsuzaki R."/>
            <person name="Mahakham W."/>
            <person name="Heman W."/>
            <person name="Sekimoto H."/>
            <person name="Kawachi M."/>
            <person name="Minakuchi Y."/>
            <person name="Toyoda A."/>
            <person name="Nozaki H."/>
        </authorList>
    </citation>
    <scope>NUCLEOTIDE SEQUENCE [LARGE SCALE GENOMIC DNA]</scope>
    <source>
        <strain evidence="3 4">NIES-4468</strain>
    </source>
</reference>
<accession>A0ABQ5RV42</accession>
<keyword evidence="4" id="KW-1185">Reference proteome</keyword>
<protein>
    <submittedName>
        <fullName evidence="3">Uncharacterized protein</fullName>
    </submittedName>
</protein>
<sequence length="267" mass="28224">MAHSCRAPSHRGFACRSSHGRKVVLVRAQTDTPKAPAVVSLMTTAALVLTAVPALSPPELMLLRSARADDTSEDLMTPYQRRQRELEKRRELLRQAREQAEGRAGGEVAAPSTAEADAAVEAANAERRAAASQLASELKNSATAYESSTATSRYRGFGGFNAAPAPEPAPAPAPTPAPAPKREVEVKQAATVVVKEVPKVQPRPQKRRGPLPLFLAELLVLGSFAGAVLAVTKYSEQTSKAFALAGAKGKELYAAAEDALAKAQQPK</sequence>
<evidence type="ECO:0000313" key="4">
    <source>
        <dbReference type="Proteomes" id="UP001165090"/>
    </source>
</evidence>
<evidence type="ECO:0000256" key="1">
    <source>
        <dbReference type="SAM" id="MobiDB-lite"/>
    </source>
</evidence>
<name>A0ABQ5RV42_9CHLO</name>
<keyword evidence="2" id="KW-0472">Membrane</keyword>
<feature type="compositionally biased region" description="Pro residues" evidence="1">
    <location>
        <begin position="165"/>
        <end position="179"/>
    </location>
</feature>
<dbReference type="EMBL" id="BSDZ01000010">
    <property type="protein sequence ID" value="GLI61301.1"/>
    <property type="molecule type" value="Genomic_DNA"/>
</dbReference>
<evidence type="ECO:0000256" key="2">
    <source>
        <dbReference type="SAM" id="Phobius"/>
    </source>
</evidence>
<gene>
    <name evidence="3" type="ORF">VaNZ11_003655</name>
</gene>
<evidence type="ECO:0000313" key="3">
    <source>
        <dbReference type="EMBL" id="GLI61301.1"/>
    </source>
</evidence>
<feature type="transmembrane region" description="Helical" evidence="2">
    <location>
        <begin position="211"/>
        <end position="231"/>
    </location>
</feature>